<keyword evidence="2" id="KW-0472">Membrane</keyword>
<dbReference type="AlphaFoldDB" id="A0A0B6ZEY4"/>
<evidence type="ECO:0000256" key="1">
    <source>
        <dbReference type="SAM" id="MobiDB-lite"/>
    </source>
</evidence>
<sequence>GTPVSGSDGRPETWHTCIWHIILLLTVHLYLTLTVHLYLAYYIATDSTPVPETDSTPIPDTTPGPDIDSTPVPDIDNTLVRAKLHNSINDPTGSLEKNHEPNEEVWIQTPQPSELIANC</sequence>
<feature type="compositionally biased region" description="Low complexity" evidence="1">
    <location>
        <begin position="53"/>
        <end position="71"/>
    </location>
</feature>
<feature type="non-terminal residue" evidence="3">
    <location>
        <position position="1"/>
    </location>
</feature>
<protein>
    <submittedName>
        <fullName evidence="3">Uncharacterized protein</fullName>
    </submittedName>
</protein>
<feature type="region of interest" description="Disordered" evidence="1">
    <location>
        <begin position="47"/>
        <end position="74"/>
    </location>
</feature>
<reference evidence="3" key="1">
    <citation type="submission" date="2014-12" db="EMBL/GenBank/DDBJ databases">
        <title>Insight into the proteome of Arion vulgaris.</title>
        <authorList>
            <person name="Aradska J."/>
            <person name="Bulat T."/>
            <person name="Smidak R."/>
            <person name="Sarate P."/>
            <person name="Gangsoo J."/>
            <person name="Sialana F."/>
            <person name="Bilban M."/>
            <person name="Lubec G."/>
        </authorList>
    </citation>
    <scope>NUCLEOTIDE SEQUENCE</scope>
    <source>
        <tissue evidence="3">Skin</tissue>
    </source>
</reference>
<keyword evidence="2" id="KW-0812">Transmembrane</keyword>
<accession>A0A0B6ZEY4</accession>
<keyword evidence="2" id="KW-1133">Transmembrane helix</keyword>
<evidence type="ECO:0000256" key="2">
    <source>
        <dbReference type="SAM" id="Phobius"/>
    </source>
</evidence>
<feature type="transmembrane region" description="Helical" evidence="2">
    <location>
        <begin position="18"/>
        <end position="39"/>
    </location>
</feature>
<gene>
    <name evidence="3" type="primary">ORF58650</name>
</gene>
<evidence type="ECO:0000313" key="3">
    <source>
        <dbReference type="EMBL" id="CEK66416.1"/>
    </source>
</evidence>
<organism evidence="3">
    <name type="scientific">Arion vulgaris</name>
    <dbReference type="NCBI Taxonomy" id="1028688"/>
    <lineage>
        <taxon>Eukaryota</taxon>
        <taxon>Metazoa</taxon>
        <taxon>Spiralia</taxon>
        <taxon>Lophotrochozoa</taxon>
        <taxon>Mollusca</taxon>
        <taxon>Gastropoda</taxon>
        <taxon>Heterobranchia</taxon>
        <taxon>Euthyneura</taxon>
        <taxon>Panpulmonata</taxon>
        <taxon>Eupulmonata</taxon>
        <taxon>Stylommatophora</taxon>
        <taxon>Helicina</taxon>
        <taxon>Arionoidea</taxon>
        <taxon>Arionidae</taxon>
        <taxon>Arion</taxon>
    </lineage>
</organism>
<feature type="region of interest" description="Disordered" evidence="1">
    <location>
        <begin position="87"/>
        <end position="112"/>
    </location>
</feature>
<name>A0A0B6ZEY4_9EUPU</name>
<proteinExistence type="predicted"/>
<dbReference type="EMBL" id="HACG01019551">
    <property type="protein sequence ID" value="CEK66416.1"/>
    <property type="molecule type" value="Transcribed_RNA"/>
</dbReference>